<keyword evidence="12" id="KW-0175">Coiled coil</keyword>
<comment type="catalytic activity">
    <reaction evidence="11">
        <text>[molybdopterin-synthase sulfur-carrier protein]-C-terminal Gly-Gly-AMP + S-sulfanyl-L-cysteinyl-[cysteine desulfurase] + AH2 = [molybdopterin-synthase sulfur-carrier protein]-C-terminal-Gly-aminoethanethioate + L-cysteinyl-[cysteine desulfurase] + A + AMP + 2 H(+)</text>
        <dbReference type="Rhea" id="RHEA:48612"/>
        <dbReference type="Rhea" id="RHEA-COMP:12157"/>
        <dbReference type="Rhea" id="RHEA-COMP:12158"/>
        <dbReference type="Rhea" id="RHEA-COMP:12159"/>
        <dbReference type="Rhea" id="RHEA-COMP:19907"/>
        <dbReference type="ChEBI" id="CHEBI:13193"/>
        <dbReference type="ChEBI" id="CHEBI:15378"/>
        <dbReference type="ChEBI" id="CHEBI:17499"/>
        <dbReference type="ChEBI" id="CHEBI:29950"/>
        <dbReference type="ChEBI" id="CHEBI:61963"/>
        <dbReference type="ChEBI" id="CHEBI:90618"/>
        <dbReference type="ChEBI" id="CHEBI:232372"/>
        <dbReference type="ChEBI" id="CHEBI:456215"/>
        <dbReference type="EC" id="2.8.1.11"/>
    </reaction>
</comment>
<keyword evidence="2 11" id="KW-0963">Cytoplasm</keyword>
<evidence type="ECO:0000259" key="13">
    <source>
        <dbReference type="PROSITE" id="PS50206"/>
    </source>
</evidence>
<evidence type="ECO:0000256" key="12">
    <source>
        <dbReference type="SAM" id="Coils"/>
    </source>
</evidence>
<evidence type="ECO:0000256" key="9">
    <source>
        <dbReference type="ARBA" id="ARBA00023150"/>
    </source>
</evidence>
<dbReference type="GO" id="GO:0046872">
    <property type="term" value="F:metal ion binding"/>
    <property type="evidence" value="ECO:0007669"/>
    <property type="project" value="UniProtKB-KW"/>
</dbReference>
<feature type="active site" description="Cysteine persulfide intermediate; for sulfurtransferase activity" evidence="11">
    <location>
        <position position="388"/>
    </location>
</feature>
<dbReference type="FunFam" id="3.40.250.10:FF:000014">
    <property type="entry name" value="Adenylyltransferase and sulfurtransferase MOCS3"/>
    <property type="match status" value="1"/>
</dbReference>
<keyword evidence="11" id="KW-1015">Disulfide bond</keyword>
<evidence type="ECO:0000313" key="14">
    <source>
        <dbReference type="EMBL" id="KAK5886044.1"/>
    </source>
</evidence>
<evidence type="ECO:0000256" key="2">
    <source>
        <dbReference type="ARBA" id="ARBA00022490"/>
    </source>
</evidence>
<dbReference type="Pfam" id="PF00581">
    <property type="entry name" value="Rhodanese"/>
    <property type="match status" value="1"/>
</dbReference>
<dbReference type="EMBL" id="JAULUE010002059">
    <property type="protein sequence ID" value="KAK5886044.1"/>
    <property type="molecule type" value="Genomic_DNA"/>
</dbReference>
<dbReference type="PROSITE" id="PS50206">
    <property type="entry name" value="RHODANESE_3"/>
    <property type="match status" value="1"/>
</dbReference>
<protein>
    <recommendedName>
        <fullName evidence="11">Adenylyltransferase and sulfurtransferase MOCS3</fullName>
    </recommendedName>
    <alternativeName>
        <fullName evidence="11">Molybdenum cofactor synthesis protein 3</fullName>
    </alternativeName>
    <domain>
        <recommendedName>
            <fullName evidence="11">Molybdopterin-synthase adenylyltransferase</fullName>
            <ecNumber evidence="11">2.7.7.80</ecNumber>
        </recommendedName>
        <alternativeName>
            <fullName evidence="11">Adenylyltransferase MOCS3</fullName>
        </alternativeName>
        <alternativeName>
            <fullName evidence="11">Sulfur carrier protein MOCS2A adenylyltransferase</fullName>
        </alternativeName>
    </domain>
    <domain>
        <recommendedName>
            <fullName evidence="11">Molybdopterin-synthase sulfurtransferase</fullName>
            <ecNumber evidence="11">2.8.1.11</ecNumber>
        </recommendedName>
        <alternativeName>
            <fullName evidence="11">Sulfurtransferase MOCS3</fullName>
        </alternativeName>
        <alternativeName>
            <fullName evidence="11">Sulfur carrier protein MOCS2A sulfurtransferase</fullName>
        </alternativeName>
    </domain>
</protein>
<accession>A0AAN8GR85</accession>
<dbReference type="EC" id="2.7.7.80" evidence="11"/>
<name>A0AAN8GR85_9TELE</name>
<comment type="caution">
    <text evidence="14">The sequence shown here is derived from an EMBL/GenBank/DDBJ whole genome shotgun (WGS) entry which is preliminary data.</text>
</comment>
<feature type="coiled-coil region" evidence="12">
    <location>
        <begin position="5"/>
        <end position="32"/>
    </location>
</feature>
<dbReference type="GO" id="GO:0002143">
    <property type="term" value="P:tRNA wobble position uridine thiolation"/>
    <property type="evidence" value="ECO:0007669"/>
    <property type="project" value="InterPro"/>
</dbReference>
<comment type="pathway">
    <text evidence="11">tRNA modification; 5-methoxycarbonylmethyl-2-thiouridine-tRNA biosynthesis.</text>
</comment>
<dbReference type="Gene3D" id="3.40.50.720">
    <property type="entry name" value="NAD(P)-binding Rossmann-like Domain"/>
    <property type="match status" value="2"/>
</dbReference>
<dbReference type="GO" id="GO:0032447">
    <property type="term" value="P:protein urmylation"/>
    <property type="evidence" value="ECO:0007669"/>
    <property type="project" value="TreeGrafter"/>
</dbReference>
<dbReference type="AlphaFoldDB" id="A0AAN8GR85"/>
<evidence type="ECO:0000256" key="6">
    <source>
        <dbReference type="ARBA" id="ARBA00022741"/>
    </source>
</evidence>
<feature type="binding site" evidence="11">
    <location>
        <position position="92"/>
    </location>
    <ligand>
        <name>ATP</name>
        <dbReference type="ChEBI" id="CHEBI:30616"/>
    </ligand>
</feature>
<keyword evidence="4 11" id="KW-0819">tRNA processing</keyword>
<dbReference type="PANTHER" id="PTHR10953:SF102">
    <property type="entry name" value="ADENYLYLTRANSFERASE AND SULFURTRANSFERASE MOCS3"/>
    <property type="match status" value="1"/>
</dbReference>
<dbReference type="Pfam" id="PF00899">
    <property type="entry name" value="ThiF"/>
    <property type="match status" value="1"/>
</dbReference>
<comment type="cofactor">
    <cofactor evidence="11">
        <name>Zn(2+)</name>
        <dbReference type="ChEBI" id="CHEBI:29105"/>
    </cofactor>
    <text evidence="11">Binds 1 zinc ion per subunit.</text>
</comment>
<dbReference type="InterPro" id="IPR000594">
    <property type="entry name" value="ThiF_NAD_FAD-bd"/>
</dbReference>
<keyword evidence="15" id="KW-1185">Reference proteome</keyword>
<comment type="function">
    <text evidence="11">Plays a central role in 2-thiolation of mcm(5)S(2)U at tRNA wobble positions of cytosolic tRNA(Lys), tRNA(Glu) and tRNA(Gln). Also essential during biosynthesis of the molybdenum cofactor. Acts by mediating the C-terminal thiocarboxylation of sulfur carriers URM1 and MOCS2A. Its N-terminus first activates URM1 and MOCS2A as acyl-adenylates (-COAMP), then the persulfide sulfur on the catalytic cysteine is transferred to URM1 and MOCS2A to form thiocarboxylation (-COSH) of their C-terminus. The reaction probably involves hydrogen sulfide that is generated from the persulfide intermediate and that acts as nucleophile towards URM1 and MOCS2A. Subsequently, a transient disulfide bond is formed. Does not use thiosulfate as sulfur donor; NFS1 probably acting as a sulfur donor for thiocarboxylation reactions.</text>
</comment>
<evidence type="ECO:0000256" key="3">
    <source>
        <dbReference type="ARBA" id="ARBA00022679"/>
    </source>
</evidence>
<evidence type="ECO:0000256" key="7">
    <source>
        <dbReference type="ARBA" id="ARBA00022833"/>
    </source>
</evidence>
<dbReference type="GO" id="GO:0005524">
    <property type="term" value="F:ATP binding"/>
    <property type="evidence" value="ECO:0007669"/>
    <property type="project" value="UniProtKB-KW"/>
</dbReference>
<comment type="subcellular location">
    <subcellularLocation>
        <location evidence="1">Cytoplasm</location>
        <location evidence="1">Cytosol</location>
    </subcellularLocation>
</comment>
<evidence type="ECO:0000256" key="1">
    <source>
        <dbReference type="ARBA" id="ARBA00004514"/>
    </source>
</evidence>
<keyword evidence="10 11" id="KW-0511">Multifunctional enzyme</keyword>
<feature type="domain" description="Rhodanese" evidence="13">
    <location>
        <begin position="323"/>
        <end position="433"/>
    </location>
</feature>
<evidence type="ECO:0000256" key="10">
    <source>
        <dbReference type="ARBA" id="ARBA00023268"/>
    </source>
</evidence>
<evidence type="ECO:0000256" key="11">
    <source>
        <dbReference type="HAMAP-Rule" id="MF_03049"/>
    </source>
</evidence>
<feature type="binding site" evidence="11">
    <location>
        <position position="137"/>
    </location>
    <ligand>
        <name>ATP</name>
        <dbReference type="ChEBI" id="CHEBI:30616"/>
    </ligand>
</feature>
<dbReference type="HAMAP" id="MF_03049">
    <property type="entry name" value="MOCS3_Uba4"/>
    <property type="match status" value="1"/>
</dbReference>
<evidence type="ECO:0000313" key="15">
    <source>
        <dbReference type="Proteomes" id="UP001335648"/>
    </source>
</evidence>
<dbReference type="InterPro" id="IPR035985">
    <property type="entry name" value="Ubiquitin-activating_enz"/>
</dbReference>
<evidence type="ECO:0000256" key="5">
    <source>
        <dbReference type="ARBA" id="ARBA00022723"/>
    </source>
</evidence>
<dbReference type="InterPro" id="IPR001763">
    <property type="entry name" value="Rhodanese-like_dom"/>
</dbReference>
<dbReference type="Gene3D" id="3.40.250.10">
    <property type="entry name" value="Rhodanese-like domain"/>
    <property type="match status" value="1"/>
</dbReference>
<dbReference type="PANTHER" id="PTHR10953">
    <property type="entry name" value="UBIQUITIN-ACTIVATING ENZYME E1"/>
    <property type="match status" value="1"/>
</dbReference>
<feature type="binding site" evidence="11">
    <location>
        <position position="276"/>
    </location>
    <ligand>
        <name>Zn(2+)</name>
        <dbReference type="ChEBI" id="CHEBI:29105"/>
    </ligand>
</feature>
<dbReference type="EC" id="2.8.1.11" evidence="11"/>
<dbReference type="CDD" id="cd01526">
    <property type="entry name" value="RHOD_ThiF"/>
    <property type="match status" value="1"/>
</dbReference>
<dbReference type="GO" id="GO:0004792">
    <property type="term" value="F:thiosulfate-cyanide sulfurtransferase activity"/>
    <property type="evidence" value="ECO:0007669"/>
    <property type="project" value="TreeGrafter"/>
</dbReference>
<feature type="binding site" evidence="11">
    <location>
        <begin position="120"/>
        <end position="124"/>
    </location>
    <ligand>
        <name>ATP</name>
        <dbReference type="ChEBI" id="CHEBI:30616"/>
    </ligand>
</feature>
<organism evidence="14 15">
    <name type="scientific">Champsocephalus esox</name>
    <name type="common">pike icefish</name>
    <dbReference type="NCBI Taxonomy" id="159716"/>
    <lineage>
        <taxon>Eukaryota</taxon>
        <taxon>Metazoa</taxon>
        <taxon>Chordata</taxon>
        <taxon>Craniata</taxon>
        <taxon>Vertebrata</taxon>
        <taxon>Euteleostomi</taxon>
        <taxon>Actinopterygii</taxon>
        <taxon>Neopterygii</taxon>
        <taxon>Teleostei</taxon>
        <taxon>Neoteleostei</taxon>
        <taxon>Acanthomorphata</taxon>
        <taxon>Eupercaria</taxon>
        <taxon>Perciformes</taxon>
        <taxon>Notothenioidei</taxon>
        <taxon>Channichthyidae</taxon>
        <taxon>Champsocephalus</taxon>
    </lineage>
</organism>
<dbReference type="GO" id="GO:0061605">
    <property type="term" value="F:molybdopterin-synthase adenylyltransferase activity"/>
    <property type="evidence" value="ECO:0007669"/>
    <property type="project" value="UniProtKB-EC"/>
</dbReference>
<feature type="active site" description="Glycyl thioester intermediate; for adenylyltransferase activity" evidence="11">
    <location>
        <position position="215"/>
    </location>
</feature>
<dbReference type="InterPro" id="IPR036873">
    <property type="entry name" value="Rhodanese-like_dom_sf"/>
</dbReference>
<dbReference type="CDD" id="cd00757">
    <property type="entry name" value="ThiF_MoeB_HesA_family"/>
    <property type="match status" value="1"/>
</dbReference>
<dbReference type="InterPro" id="IPR045886">
    <property type="entry name" value="ThiF/MoeB/HesA"/>
</dbReference>
<sequence>MTDEVGCLKAQLEEKDREIVALKNKLVHLEKSNASVLELYEKVTPLTPLKAKASLSNEDIMRYSRQLLLPELGVQGQLNLSKTSVLVVGCGGLGCPLAQYLAAAGIGRLGLLDYDEVELSNLHRQVLHGEENQDQAKALSAANAVKRLNSTVECIPYHLQLSSENALQLIQHGKPLVSAGALRMEGQLTVYNYRGGPCYRCLYPVPPPSETVTNCSDGGVLGVVPGIMGCFQALEVLKIASRQGSSCSQQLVMFDAQDARFRSIKLRPKQAGCAVCGENPSVTRLVDYEAFCGSAATDKCRKLNLLSRDQRITVQDYKSIIDTAEPHLLLDVRPLVEVDICHLPTSLNIPLSSLEYRKSEHIQLLQESISQLKQQMEGDCRPPVYVICKMGNDSQKAVQVMEKMSGSEVDSITVKDISGGLMAWANRIDPTFPQY</sequence>
<dbReference type="SMART" id="SM00450">
    <property type="entry name" value="RHOD"/>
    <property type="match status" value="1"/>
</dbReference>
<keyword evidence="9 11" id="KW-0501">Molybdenum cofactor biosynthesis</keyword>
<feature type="binding site" evidence="11">
    <location>
        <position position="273"/>
    </location>
    <ligand>
        <name>Zn(2+)</name>
        <dbReference type="ChEBI" id="CHEBI:29105"/>
    </ligand>
</feature>
<comment type="similarity">
    <text evidence="11">In the N-terminal section; belongs to the HesA/MoeB/ThiF family. UBA4 subfamily.</text>
</comment>
<feature type="disulfide bond" description="Alternate" evidence="11">
    <location>
        <begin position="292"/>
        <end position="300"/>
    </location>
</feature>
<keyword evidence="6 11" id="KW-0547">Nucleotide-binding</keyword>
<dbReference type="SUPFAM" id="SSF69572">
    <property type="entry name" value="Activating enzymes of the ubiquitin-like proteins"/>
    <property type="match status" value="1"/>
</dbReference>
<reference evidence="14 15" key="1">
    <citation type="journal article" date="2023" name="Mol. Biol. Evol.">
        <title>Genomics of Secondarily Temperate Adaptation in the Only Non-Antarctic Icefish.</title>
        <authorList>
            <person name="Rivera-Colon A.G."/>
            <person name="Rayamajhi N."/>
            <person name="Minhas B.F."/>
            <person name="Madrigal G."/>
            <person name="Bilyk K.T."/>
            <person name="Yoon V."/>
            <person name="Hune M."/>
            <person name="Gregory S."/>
            <person name="Cheng C.H.C."/>
            <person name="Catchen J.M."/>
        </authorList>
    </citation>
    <scope>NUCLEOTIDE SEQUENCE [LARGE SCALE GENOMIC DNA]</scope>
    <source>
        <strain evidence="14">JC2023a</strain>
    </source>
</reference>
<feature type="binding site" evidence="11">
    <location>
        <position position="113"/>
    </location>
    <ligand>
        <name>ATP</name>
        <dbReference type="ChEBI" id="CHEBI:30616"/>
    </ligand>
</feature>
<feature type="binding site" evidence="11">
    <location>
        <position position="198"/>
    </location>
    <ligand>
        <name>Zn(2+)</name>
        <dbReference type="ChEBI" id="CHEBI:29105"/>
    </ligand>
</feature>
<keyword evidence="7 11" id="KW-0862">Zinc</keyword>
<dbReference type="GO" id="GO:0042292">
    <property type="term" value="F:URM1 activating enzyme activity"/>
    <property type="evidence" value="ECO:0007669"/>
    <property type="project" value="TreeGrafter"/>
</dbReference>
<comment type="caution">
    <text evidence="11">Lacks conserved residue(s) required for the propagation of feature annotation.</text>
</comment>
<comment type="catalytic activity">
    <reaction evidence="11">
        <text>[molybdopterin-synthase sulfur-carrier protein]-C-terminal Gly-Gly + ATP + H(+) = [molybdopterin-synthase sulfur-carrier protein]-C-terminal Gly-Gly-AMP + diphosphate</text>
        <dbReference type="Rhea" id="RHEA:43616"/>
        <dbReference type="Rhea" id="RHEA-COMP:12159"/>
        <dbReference type="Rhea" id="RHEA-COMP:12202"/>
        <dbReference type="ChEBI" id="CHEBI:15378"/>
        <dbReference type="ChEBI" id="CHEBI:30616"/>
        <dbReference type="ChEBI" id="CHEBI:33019"/>
        <dbReference type="ChEBI" id="CHEBI:90618"/>
        <dbReference type="ChEBI" id="CHEBI:90778"/>
        <dbReference type="EC" id="2.7.7.80"/>
    </reaction>
</comment>
<dbReference type="GO" id="GO:0005829">
    <property type="term" value="C:cytosol"/>
    <property type="evidence" value="ECO:0007669"/>
    <property type="project" value="UniProtKB-SubCell"/>
</dbReference>
<dbReference type="Proteomes" id="UP001335648">
    <property type="component" value="Unassembled WGS sequence"/>
</dbReference>
<dbReference type="GO" id="GO:0006777">
    <property type="term" value="P:Mo-molybdopterin cofactor biosynthetic process"/>
    <property type="evidence" value="ECO:0007669"/>
    <property type="project" value="UniProtKB-UniRule"/>
</dbReference>
<gene>
    <name evidence="11" type="primary">MOCS3</name>
    <name evidence="11" type="synonym">UBA4</name>
    <name evidence="14" type="ORF">CesoFtcFv8_017122</name>
</gene>
<keyword evidence="8 11" id="KW-0067">ATP-binding</keyword>
<comment type="pathway">
    <text evidence="11">Cofactor biosynthesis; molybdopterin biosynthesis.</text>
</comment>
<proteinExistence type="inferred from homology"/>
<evidence type="ECO:0000256" key="4">
    <source>
        <dbReference type="ARBA" id="ARBA00022694"/>
    </source>
</evidence>
<keyword evidence="5 11" id="KW-0479">Metal-binding</keyword>
<dbReference type="GO" id="GO:0061604">
    <property type="term" value="F:molybdopterin-synthase sulfurtransferase activity"/>
    <property type="evidence" value="ECO:0007669"/>
    <property type="project" value="UniProtKB-EC"/>
</dbReference>
<dbReference type="InterPro" id="IPR028885">
    <property type="entry name" value="MOCS3/Uba4"/>
</dbReference>
<feature type="binding site" evidence="11">
    <location>
        <position position="201"/>
    </location>
    <ligand>
        <name>Zn(2+)</name>
        <dbReference type="ChEBI" id="CHEBI:29105"/>
    </ligand>
</feature>
<keyword evidence="3 11" id="KW-0808">Transferase</keyword>
<evidence type="ECO:0000256" key="8">
    <source>
        <dbReference type="ARBA" id="ARBA00022840"/>
    </source>
</evidence>